<dbReference type="VEuPathDB" id="FungiDB:BCV72DRAFT_181144"/>
<evidence type="ECO:0000313" key="1">
    <source>
        <dbReference type="EMBL" id="ORE13202.1"/>
    </source>
</evidence>
<gene>
    <name evidence="1" type="ORF">BCV71DRAFT_279022</name>
</gene>
<dbReference type="EMBL" id="KV921558">
    <property type="protein sequence ID" value="ORE13202.1"/>
    <property type="molecule type" value="Genomic_DNA"/>
</dbReference>
<proteinExistence type="predicted"/>
<accession>A0A1X0RMD9</accession>
<name>A0A1X0RMD9_RHIZD</name>
<evidence type="ECO:0000313" key="2">
    <source>
        <dbReference type="Proteomes" id="UP000242381"/>
    </source>
</evidence>
<reference evidence="1 2" key="1">
    <citation type="journal article" date="2016" name="Proc. Natl. Acad. Sci. U.S.A.">
        <title>Lipid metabolic changes in an early divergent fungus govern the establishment of a mutualistic symbiosis with endobacteria.</title>
        <authorList>
            <person name="Lastovetsky O.A."/>
            <person name="Gaspar M.L."/>
            <person name="Mondo S.J."/>
            <person name="LaButti K.M."/>
            <person name="Sandor L."/>
            <person name="Grigoriev I.V."/>
            <person name="Henry S.A."/>
            <person name="Pawlowska T.E."/>
        </authorList>
    </citation>
    <scope>NUCLEOTIDE SEQUENCE [LARGE SCALE GENOMIC DNA]</scope>
    <source>
        <strain evidence="1 2">ATCC 11559</strain>
    </source>
</reference>
<sequence>FYKKIKLDTILMPEYKALLTTKLLIVSEHVRSIMMRAQLFTNYYVITHADQTIDKRVFTQDLWYCITQLVLSNGYSQCVTSACVDMASTYTNSAVECFEGRLSSYLFGSVKELLKR</sequence>
<feature type="non-terminal residue" evidence="1">
    <location>
        <position position="1"/>
    </location>
</feature>
<protein>
    <submittedName>
        <fullName evidence="1">Uncharacterized protein</fullName>
    </submittedName>
</protein>
<dbReference type="AlphaFoldDB" id="A0A1X0RMD9"/>
<dbReference type="Proteomes" id="UP000242381">
    <property type="component" value="Unassembled WGS sequence"/>
</dbReference>
<organism evidence="1 2">
    <name type="scientific">Rhizopus microsporus</name>
    <dbReference type="NCBI Taxonomy" id="58291"/>
    <lineage>
        <taxon>Eukaryota</taxon>
        <taxon>Fungi</taxon>
        <taxon>Fungi incertae sedis</taxon>
        <taxon>Mucoromycota</taxon>
        <taxon>Mucoromycotina</taxon>
        <taxon>Mucoromycetes</taxon>
        <taxon>Mucorales</taxon>
        <taxon>Mucorineae</taxon>
        <taxon>Rhizopodaceae</taxon>
        <taxon>Rhizopus</taxon>
    </lineage>
</organism>